<reference evidence="1 2" key="1">
    <citation type="submission" date="2016-06" db="EMBL/GenBank/DDBJ databases">
        <title>Revisiting the taxonomy of the Elizabethkingia Genus based on Whole-Genome Sequencing, Optical Mapping, and MALDI-TOF.</title>
        <authorList>
            <person name="Nicholson A.C."/>
        </authorList>
    </citation>
    <scope>NUCLEOTIDE SEQUENCE [LARGE SCALE GENOMIC DNA]</scope>
    <source>
        <strain evidence="1 2">G4070</strain>
    </source>
</reference>
<evidence type="ECO:0008006" key="3">
    <source>
        <dbReference type="Google" id="ProtNLM"/>
    </source>
</evidence>
<keyword evidence="2" id="KW-1185">Reference proteome</keyword>
<dbReference type="InterPro" id="IPR025409">
    <property type="entry name" value="DUF4303"/>
</dbReference>
<sequence length="345" mass="40837">MNFETLKHKIETATKKAFLEIYEKAGSEGLYAFALYSDEGAMTVCPSSNTLKHLEKTPTNDITYYKFEPAEWKYEMQGADQEFNEISNLLREELDKHSDDDDWFLDFQDKLYETCIEVLEKLKQESFFTQITGKEVFLTFTISDYEINSKYIRNLISRLNDNHYKAEFYQWMKSWGTYKPIQDLQNFLDSDKTITEQDVYPFAVKPSTRELTYQLLDEYNKTDLFPKEFYTIEKAAESNLVNWLVYPTELNAFPDELEHLQRVSIDSDEDDDAFHYEVFRYRINEPHWAAENGWMLGVVGPYYNESLPYDYPVATFSRTDSTTDKVTPEDEALWVHQNIFLQDHS</sequence>
<proteinExistence type="predicted"/>
<comment type="caution">
    <text evidence="1">The sequence shown here is derived from an EMBL/GenBank/DDBJ whole genome shotgun (WGS) entry which is preliminary data.</text>
</comment>
<organism evidence="1 2">
    <name type="scientific">Elizabethkingia occulta</name>
    <dbReference type="NCBI Taxonomy" id="1867263"/>
    <lineage>
        <taxon>Bacteria</taxon>
        <taxon>Pseudomonadati</taxon>
        <taxon>Bacteroidota</taxon>
        <taxon>Flavobacteriia</taxon>
        <taxon>Flavobacteriales</taxon>
        <taxon>Weeksellaceae</taxon>
        <taxon>Elizabethkingia</taxon>
    </lineage>
</organism>
<dbReference type="AlphaFoldDB" id="A0A1T3MAS3"/>
<accession>A0A1T3MAS3</accession>
<dbReference type="EMBL" id="MAHX01000019">
    <property type="protein sequence ID" value="OPC61713.1"/>
    <property type="molecule type" value="Genomic_DNA"/>
</dbReference>
<evidence type="ECO:0000313" key="1">
    <source>
        <dbReference type="EMBL" id="OPC61713.1"/>
    </source>
</evidence>
<dbReference type="Proteomes" id="UP000190813">
    <property type="component" value="Unassembled WGS sequence"/>
</dbReference>
<evidence type="ECO:0000313" key="2">
    <source>
        <dbReference type="Proteomes" id="UP000190813"/>
    </source>
</evidence>
<dbReference type="Pfam" id="PF14136">
    <property type="entry name" value="DUF4303"/>
    <property type="match status" value="1"/>
</dbReference>
<protein>
    <recommendedName>
        <fullName evidence="3">DUF4303 domain-containing protein</fullName>
    </recommendedName>
</protein>
<name>A0A1T3MAS3_9FLAO</name>
<gene>
    <name evidence="1" type="ORF">BAZ10_09855</name>
</gene>
<dbReference type="RefSeq" id="WP_078772867.1">
    <property type="nucleotide sequence ID" value="NZ_CBCSBR010000011.1"/>
</dbReference>